<dbReference type="PROSITE" id="PS00086">
    <property type="entry name" value="CYTOCHROME_P450"/>
    <property type="match status" value="1"/>
</dbReference>
<evidence type="ECO:0000256" key="2">
    <source>
        <dbReference type="ARBA" id="ARBA00022723"/>
    </source>
</evidence>
<dbReference type="GO" id="GO:0004497">
    <property type="term" value="F:monooxygenase activity"/>
    <property type="evidence" value="ECO:0007669"/>
    <property type="project" value="UniProtKB-KW"/>
</dbReference>
<evidence type="ECO:0000256" key="5">
    <source>
        <dbReference type="SAM" id="MobiDB-lite"/>
    </source>
</evidence>
<dbReference type="InterPro" id="IPR017972">
    <property type="entry name" value="Cyt_P450_CS"/>
</dbReference>
<keyword evidence="4" id="KW-0349">Heme</keyword>
<reference evidence="8" key="3">
    <citation type="submission" date="2025-04" db="UniProtKB">
        <authorList>
            <consortium name="RefSeq"/>
        </authorList>
    </citation>
    <scope>IDENTIFICATION</scope>
    <source>
        <strain evidence="8">CBS 781.70</strain>
    </source>
</reference>
<protein>
    <submittedName>
        <fullName evidence="6 8">Cytochrome P450</fullName>
    </submittedName>
</protein>
<dbReference type="GO" id="GO:0005506">
    <property type="term" value="F:iron ion binding"/>
    <property type="evidence" value="ECO:0007669"/>
    <property type="project" value="InterPro"/>
</dbReference>
<dbReference type="PRINTS" id="PR00359">
    <property type="entry name" value="BP450"/>
</dbReference>
<evidence type="ECO:0000313" key="7">
    <source>
        <dbReference type="Proteomes" id="UP000504638"/>
    </source>
</evidence>
<keyword evidence="2 4" id="KW-0479">Metal-binding</keyword>
<dbReference type="PANTHER" id="PTHR46696:SF6">
    <property type="entry name" value="P450, PUTATIVE (EUROFUNG)-RELATED"/>
    <property type="match status" value="1"/>
</dbReference>
<keyword evidence="7" id="KW-1185">Reference proteome</keyword>
<dbReference type="Proteomes" id="UP000504638">
    <property type="component" value="Unplaced"/>
</dbReference>
<evidence type="ECO:0000256" key="4">
    <source>
        <dbReference type="RuleBase" id="RU000461"/>
    </source>
</evidence>
<sequence length="437" mass="48772">MEKLGVPGSVLSGNAHVNTCRRLDIEPQKGCPGGAKGSFPENRKSDFHIDPSNNPAVLHAQFDHLRSTCPLAFTLDKGGFWLLTRYADIKASAADHNTFISSVKAVVPSDPRGTRRPPLNYDPPNHTPYRTALDRTLRPQRLERLRPLLEKHAEEELEKLLQRGGGDICTEFGANYAAWVETEWLNLDHASAPVLAETAARWVNAWRQEDAENVMKYSTRLYDIARALFADRKDNPRDTASDPATSLLAEQDEKGEPLKEEHLIGALRQSLVVGMVAPPLMLGGICNHLSEDQELQQRLREEPGLIGPAVEEFIRLYVPYRGFSRTVSSKVEIHGRIIRPGQPVTMTYAAGNRDPQVFPRPHEFVLDRPNISSHLGFGRGRHRCAGAPLARMALQIAVSVILKRTERFEVNGPLQFVRMPEMGIMSCPLRLIPSMAV</sequence>
<evidence type="ECO:0000256" key="3">
    <source>
        <dbReference type="ARBA" id="ARBA00023004"/>
    </source>
</evidence>
<dbReference type="GeneID" id="54418574"/>
<proteinExistence type="inferred from homology"/>
<comment type="similarity">
    <text evidence="1 4">Belongs to the cytochrome P450 family.</text>
</comment>
<reference evidence="6 8" key="1">
    <citation type="submission" date="2020-01" db="EMBL/GenBank/DDBJ databases">
        <authorList>
            <consortium name="DOE Joint Genome Institute"/>
            <person name="Haridas S."/>
            <person name="Albert R."/>
            <person name="Binder M."/>
            <person name="Bloem J."/>
            <person name="Labutti K."/>
            <person name="Salamov A."/>
            <person name="Andreopoulos B."/>
            <person name="Baker S.E."/>
            <person name="Barry K."/>
            <person name="Bills G."/>
            <person name="Bluhm B.H."/>
            <person name="Cannon C."/>
            <person name="Castanera R."/>
            <person name="Culley D.E."/>
            <person name="Daum C."/>
            <person name="Ezra D."/>
            <person name="Gonzalez J.B."/>
            <person name="Henrissat B."/>
            <person name="Kuo A."/>
            <person name="Liang C."/>
            <person name="Lipzen A."/>
            <person name="Lutzoni F."/>
            <person name="Magnuson J."/>
            <person name="Mondo S."/>
            <person name="Nolan M."/>
            <person name="Ohm R."/>
            <person name="Pangilinan J."/>
            <person name="Park H.-J."/>
            <person name="Ramirez L."/>
            <person name="Alfaro M."/>
            <person name="Sun H."/>
            <person name="Tritt A."/>
            <person name="Yoshinaga Y."/>
            <person name="Zwiers L.-H."/>
            <person name="Turgeon B.G."/>
            <person name="Goodwin S.B."/>
            <person name="Spatafora J.W."/>
            <person name="Crous P.W."/>
            <person name="Grigoriev I.V."/>
        </authorList>
    </citation>
    <scope>NUCLEOTIDE SEQUENCE</scope>
    <source>
        <strain evidence="6 8">CBS 781.70</strain>
    </source>
</reference>
<reference evidence="8" key="2">
    <citation type="submission" date="2020-04" db="EMBL/GenBank/DDBJ databases">
        <authorList>
            <consortium name="NCBI Genome Project"/>
        </authorList>
    </citation>
    <scope>NUCLEOTIDE SEQUENCE</scope>
    <source>
        <strain evidence="8">CBS 781.70</strain>
    </source>
</reference>
<dbReference type="EMBL" id="ML975153">
    <property type="protein sequence ID" value="KAF1814248.1"/>
    <property type="molecule type" value="Genomic_DNA"/>
</dbReference>
<dbReference type="AlphaFoldDB" id="A0A6G1G857"/>
<evidence type="ECO:0000313" key="8">
    <source>
        <dbReference type="RefSeq" id="XP_033535879.1"/>
    </source>
</evidence>
<dbReference type="Gene3D" id="1.10.630.10">
    <property type="entry name" value="Cytochrome P450"/>
    <property type="match status" value="1"/>
</dbReference>
<dbReference type="SUPFAM" id="SSF48264">
    <property type="entry name" value="Cytochrome P450"/>
    <property type="match status" value="1"/>
</dbReference>
<keyword evidence="3 4" id="KW-0408">Iron</keyword>
<dbReference type="RefSeq" id="XP_033535879.1">
    <property type="nucleotide sequence ID" value="XM_033678004.1"/>
</dbReference>
<keyword evidence="4" id="KW-0503">Monooxygenase</keyword>
<keyword evidence="4" id="KW-0560">Oxidoreductase</keyword>
<dbReference type="InterPro" id="IPR036396">
    <property type="entry name" value="Cyt_P450_sf"/>
</dbReference>
<dbReference type="PANTHER" id="PTHR46696">
    <property type="entry name" value="P450, PUTATIVE (EUROFUNG)-RELATED"/>
    <property type="match status" value="1"/>
</dbReference>
<evidence type="ECO:0000256" key="1">
    <source>
        <dbReference type="ARBA" id="ARBA00010617"/>
    </source>
</evidence>
<dbReference type="Pfam" id="PF00067">
    <property type="entry name" value="p450"/>
    <property type="match status" value="1"/>
</dbReference>
<dbReference type="InterPro" id="IPR001128">
    <property type="entry name" value="Cyt_P450"/>
</dbReference>
<dbReference type="GO" id="GO:0020037">
    <property type="term" value="F:heme binding"/>
    <property type="evidence" value="ECO:0007669"/>
    <property type="project" value="InterPro"/>
</dbReference>
<gene>
    <name evidence="6 8" type="ORF">P152DRAFT_447639</name>
</gene>
<feature type="region of interest" description="Disordered" evidence="5">
    <location>
        <begin position="234"/>
        <end position="255"/>
    </location>
</feature>
<dbReference type="GO" id="GO:0016705">
    <property type="term" value="F:oxidoreductase activity, acting on paired donors, with incorporation or reduction of molecular oxygen"/>
    <property type="evidence" value="ECO:0007669"/>
    <property type="project" value="InterPro"/>
</dbReference>
<dbReference type="OrthoDB" id="3945418at2759"/>
<name>A0A6G1G857_9PEZI</name>
<organism evidence="6">
    <name type="scientific">Eremomyces bilateralis CBS 781.70</name>
    <dbReference type="NCBI Taxonomy" id="1392243"/>
    <lineage>
        <taxon>Eukaryota</taxon>
        <taxon>Fungi</taxon>
        <taxon>Dikarya</taxon>
        <taxon>Ascomycota</taxon>
        <taxon>Pezizomycotina</taxon>
        <taxon>Dothideomycetes</taxon>
        <taxon>Dothideomycetes incertae sedis</taxon>
        <taxon>Eremomycetales</taxon>
        <taxon>Eremomycetaceae</taxon>
        <taxon>Eremomyces</taxon>
    </lineage>
</organism>
<evidence type="ECO:0000313" key="6">
    <source>
        <dbReference type="EMBL" id="KAF1814248.1"/>
    </source>
</evidence>
<accession>A0A6G1G857</accession>
<dbReference type="InterPro" id="IPR002397">
    <property type="entry name" value="Cyt_P450_B"/>
</dbReference>